<organism evidence="1 2">
    <name type="scientific">Aequorivita xiaoshiensis</name>
    <dbReference type="NCBI Taxonomy" id="2874476"/>
    <lineage>
        <taxon>Bacteria</taxon>
        <taxon>Pseudomonadati</taxon>
        <taxon>Bacteroidota</taxon>
        <taxon>Flavobacteriia</taxon>
        <taxon>Flavobacteriales</taxon>
        <taxon>Flavobacteriaceae</taxon>
        <taxon>Aequorivita</taxon>
    </lineage>
</organism>
<proteinExistence type="predicted"/>
<dbReference type="Gene3D" id="2.40.128.640">
    <property type="match status" value="1"/>
</dbReference>
<protein>
    <submittedName>
        <fullName evidence="1">Copper resistance protein NlpE</fullName>
    </submittedName>
</protein>
<keyword evidence="2" id="KW-1185">Reference proteome</keyword>
<dbReference type="RefSeq" id="WP_237606354.1">
    <property type="nucleotide sequence ID" value="NZ_JAIRBB010000001.1"/>
</dbReference>
<evidence type="ECO:0000313" key="2">
    <source>
        <dbReference type="Proteomes" id="UP001139462"/>
    </source>
</evidence>
<accession>A0A9X1QWA8</accession>
<dbReference type="InterPro" id="IPR007298">
    <property type="entry name" value="Cu-R_lipoprotein_NlpE"/>
</dbReference>
<name>A0A9X1QWA8_9FLAO</name>
<reference evidence="1" key="1">
    <citation type="submission" date="2021-09" db="EMBL/GenBank/DDBJ databases">
        <title>Genome of Aequorivita sp. strain F64183.</title>
        <authorList>
            <person name="Wang Y."/>
        </authorList>
    </citation>
    <scope>NUCLEOTIDE SEQUENCE</scope>
    <source>
        <strain evidence="1">F64183</strain>
    </source>
</reference>
<gene>
    <name evidence="1" type="ORF">K8344_00760</name>
</gene>
<dbReference type="AlphaFoldDB" id="A0A9X1QWA8"/>
<evidence type="ECO:0000313" key="1">
    <source>
        <dbReference type="EMBL" id="MCG2429636.1"/>
    </source>
</evidence>
<dbReference type="PROSITE" id="PS51257">
    <property type="entry name" value="PROKAR_LIPOPROTEIN"/>
    <property type="match status" value="1"/>
</dbReference>
<comment type="caution">
    <text evidence="1">The sequence shown here is derived from an EMBL/GenBank/DDBJ whole genome shotgun (WGS) entry which is preliminary data.</text>
</comment>
<sequence length="151" mass="16934">MKKTLFVFGIAMITLVGCKNEEKKQVINAETMDEVVSDVVDEHNSQNSLDWSGVYEGTLPCADCEGIKTVIELKEDNTYTISQTYLKGPENTEEFKNNGTFSWDEAGLKVILKNGEETSQYKVGENQITMLNANGEMTEGELADFYILKKK</sequence>
<dbReference type="Pfam" id="PF04170">
    <property type="entry name" value="NlpE"/>
    <property type="match status" value="1"/>
</dbReference>
<dbReference type="EMBL" id="JAIRBB010000001">
    <property type="protein sequence ID" value="MCG2429636.1"/>
    <property type="molecule type" value="Genomic_DNA"/>
</dbReference>
<dbReference type="Proteomes" id="UP001139462">
    <property type="component" value="Unassembled WGS sequence"/>
</dbReference>